<dbReference type="OrthoDB" id="5275938at2759"/>
<dbReference type="STRING" id="1182542.W9YAL9"/>
<dbReference type="RefSeq" id="XP_007731984.1">
    <property type="nucleotide sequence ID" value="XM_007733794.1"/>
</dbReference>
<dbReference type="EMBL" id="AMGY01000003">
    <property type="protein sequence ID" value="EXJ86705.1"/>
    <property type="molecule type" value="Genomic_DNA"/>
</dbReference>
<evidence type="ECO:0000313" key="1">
    <source>
        <dbReference type="EMBL" id="EXJ86705.1"/>
    </source>
</evidence>
<dbReference type="Proteomes" id="UP000019478">
    <property type="component" value="Unassembled WGS sequence"/>
</dbReference>
<evidence type="ECO:0000313" key="2">
    <source>
        <dbReference type="Proteomes" id="UP000019478"/>
    </source>
</evidence>
<keyword evidence="2" id="KW-1185">Reference proteome</keyword>
<dbReference type="HOGENOM" id="CLU_061204_0_0_1"/>
<reference evidence="1 2" key="1">
    <citation type="submission" date="2013-03" db="EMBL/GenBank/DDBJ databases">
        <title>The Genome Sequence of Capronia epimyces CBS 606.96.</title>
        <authorList>
            <consortium name="The Broad Institute Genomics Platform"/>
            <person name="Cuomo C."/>
            <person name="de Hoog S."/>
            <person name="Gorbushina A."/>
            <person name="Walker B."/>
            <person name="Young S.K."/>
            <person name="Zeng Q."/>
            <person name="Gargeya S."/>
            <person name="Fitzgerald M."/>
            <person name="Haas B."/>
            <person name="Abouelleil A."/>
            <person name="Allen A.W."/>
            <person name="Alvarado L."/>
            <person name="Arachchi H.M."/>
            <person name="Berlin A.M."/>
            <person name="Chapman S.B."/>
            <person name="Gainer-Dewar J."/>
            <person name="Goldberg J."/>
            <person name="Griggs A."/>
            <person name="Gujja S."/>
            <person name="Hansen M."/>
            <person name="Howarth C."/>
            <person name="Imamovic A."/>
            <person name="Ireland A."/>
            <person name="Larimer J."/>
            <person name="McCowan C."/>
            <person name="Murphy C."/>
            <person name="Pearson M."/>
            <person name="Poon T.W."/>
            <person name="Priest M."/>
            <person name="Roberts A."/>
            <person name="Saif S."/>
            <person name="Shea T."/>
            <person name="Sisk P."/>
            <person name="Sykes S."/>
            <person name="Wortman J."/>
            <person name="Nusbaum C."/>
            <person name="Birren B."/>
        </authorList>
    </citation>
    <scope>NUCLEOTIDE SEQUENCE [LARGE SCALE GENOMIC DNA]</scope>
    <source>
        <strain evidence="1 2">CBS 606.96</strain>
    </source>
</reference>
<name>W9YAL9_9EURO</name>
<sequence length="346" mass="38854">MDSSIWEGRRAKATEVELAPNGDLLIMVGKGDDALDIKVSSIVLNLASGVSLAMLAPPKQIVMPNANPKTVLEFCKILHHHTEDLEHCDAEQILDLVGIADEWMCKKVFKPWIAQRMTKMNDQLRAATSDAFTMTAYGNLIQSETIPLVDIAATMGMEDLFWTATKASLLARSPEWMPPSPGKLPRPEAARYNRDIHEFLVKTRAQYLKQFVKNIFDCLFEGFTHWEPTETNRPGCSLQTATRFVESLDNAGLTKPLTVRHQERSLLSSMLALQRLVRANNWKRIVLEAPCTSHGNPCSYCSRDFTADMFAMIVNTIEDLPGVCHYCFFSTDRDPLVTKGPCSEHH</sequence>
<gene>
    <name evidence="1" type="ORF">A1O3_03658</name>
</gene>
<dbReference type="GeneID" id="19167784"/>
<protein>
    <recommendedName>
        <fullName evidence="3">BTB domain-containing protein</fullName>
    </recommendedName>
</protein>
<evidence type="ECO:0008006" key="3">
    <source>
        <dbReference type="Google" id="ProtNLM"/>
    </source>
</evidence>
<accession>W9YAL9</accession>
<organism evidence="1 2">
    <name type="scientific">Capronia epimyces CBS 606.96</name>
    <dbReference type="NCBI Taxonomy" id="1182542"/>
    <lineage>
        <taxon>Eukaryota</taxon>
        <taxon>Fungi</taxon>
        <taxon>Dikarya</taxon>
        <taxon>Ascomycota</taxon>
        <taxon>Pezizomycotina</taxon>
        <taxon>Eurotiomycetes</taxon>
        <taxon>Chaetothyriomycetidae</taxon>
        <taxon>Chaetothyriales</taxon>
        <taxon>Herpotrichiellaceae</taxon>
        <taxon>Capronia</taxon>
    </lineage>
</organism>
<proteinExistence type="predicted"/>
<dbReference type="AlphaFoldDB" id="W9YAL9"/>
<comment type="caution">
    <text evidence="1">The sequence shown here is derived from an EMBL/GenBank/DDBJ whole genome shotgun (WGS) entry which is preliminary data.</text>
</comment>